<feature type="domain" description="Methyltransferase type 11" evidence="1">
    <location>
        <begin position="67"/>
        <end position="157"/>
    </location>
</feature>
<dbReference type="GO" id="GO:0032259">
    <property type="term" value="P:methylation"/>
    <property type="evidence" value="ECO:0007669"/>
    <property type="project" value="UniProtKB-KW"/>
</dbReference>
<protein>
    <submittedName>
        <fullName evidence="2">SAM-dependent methyltransferase</fullName>
    </submittedName>
</protein>
<keyword evidence="2" id="KW-0489">Methyltransferase</keyword>
<dbReference type="Pfam" id="PF08241">
    <property type="entry name" value="Methyltransf_11"/>
    <property type="match status" value="1"/>
</dbReference>
<dbReference type="Gene3D" id="3.40.50.150">
    <property type="entry name" value="Vaccinia Virus protein VP39"/>
    <property type="match status" value="1"/>
</dbReference>
<dbReference type="PANTHER" id="PTHR43861:SF1">
    <property type="entry name" value="TRANS-ACONITATE 2-METHYLTRANSFERASE"/>
    <property type="match status" value="1"/>
</dbReference>
<dbReference type="InterPro" id="IPR013216">
    <property type="entry name" value="Methyltransf_11"/>
</dbReference>
<comment type="caution">
    <text evidence="2">The sequence shown here is derived from an EMBL/GenBank/DDBJ whole genome shotgun (WGS) entry which is preliminary data.</text>
</comment>
<keyword evidence="3" id="KW-1185">Reference proteome</keyword>
<gene>
    <name evidence="2" type="ORF">HNR68_004647</name>
</gene>
<dbReference type="Proteomes" id="UP000587002">
    <property type="component" value="Unassembled WGS sequence"/>
</dbReference>
<proteinExistence type="predicted"/>
<name>A0A853ATP4_9PSEU</name>
<reference evidence="2 3" key="1">
    <citation type="submission" date="2020-07" db="EMBL/GenBank/DDBJ databases">
        <title>Sequencing the genomes of 1000 actinobacteria strains.</title>
        <authorList>
            <person name="Klenk H.-P."/>
        </authorList>
    </citation>
    <scope>NUCLEOTIDE SEQUENCE [LARGE SCALE GENOMIC DNA]</scope>
    <source>
        <strain evidence="2 3">DSM 44065</strain>
    </source>
</reference>
<evidence type="ECO:0000313" key="2">
    <source>
        <dbReference type="EMBL" id="NYI86017.1"/>
    </source>
</evidence>
<accession>A0A853ATP4</accession>
<dbReference type="EMBL" id="JACCFJ010000001">
    <property type="protein sequence ID" value="NYI86017.1"/>
    <property type="molecule type" value="Genomic_DNA"/>
</dbReference>
<sequence length="243" mass="26517">MPVGAAGKIGGMEFSGFDARGYRTVDVRTGYAEWVGKYEDTVEDVMDLALLERLVVPEWTSVVRAADLGCGTGRTGQWLRDQGVLAIDGVDVTPEMLARARERGVHARLVEGDVTATGLDAEAYDLVISSLVDEHLADLGPFYREAWRIAAPQATFVLVAFHPHFIMTSGMPTHFTNDAGESVAITTNVHLISDHVAAALAAGWRLAELQEGLIDDAWLAVKPKWARYRDHPISAAYVWRKGA</sequence>
<dbReference type="SUPFAM" id="SSF53335">
    <property type="entry name" value="S-adenosyl-L-methionine-dependent methyltransferases"/>
    <property type="match status" value="1"/>
</dbReference>
<dbReference type="AlphaFoldDB" id="A0A853ATP4"/>
<keyword evidence="2" id="KW-0808">Transferase</keyword>
<evidence type="ECO:0000313" key="3">
    <source>
        <dbReference type="Proteomes" id="UP000587002"/>
    </source>
</evidence>
<dbReference type="RefSeq" id="WP_343050348.1">
    <property type="nucleotide sequence ID" value="NZ_BAABFH010000001.1"/>
</dbReference>
<dbReference type="InterPro" id="IPR029063">
    <property type="entry name" value="SAM-dependent_MTases_sf"/>
</dbReference>
<dbReference type="GO" id="GO:0008757">
    <property type="term" value="F:S-adenosylmethionine-dependent methyltransferase activity"/>
    <property type="evidence" value="ECO:0007669"/>
    <property type="project" value="InterPro"/>
</dbReference>
<organism evidence="2 3">
    <name type="scientific">Saccharopolyspora hordei</name>
    <dbReference type="NCBI Taxonomy" id="1838"/>
    <lineage>
        <taxon>Bacteria</taxon>
        <taxon>Bacillati</taxon>
        <taxon>Actinomycetota</taxon>
        <taxon>Actinomycetes</taxon>
        <taxon>Pseudonocardiales</taxon>
        <taxon>Pseudonocardiaceae</taxon>
        <taxon>Saccharopolyspora</taxon>
    </lineage>
</organism>
<dbReference type="PANTHER" id="PTHR43861">
    <property type="entry name" value="TRANS-ACONITATE 2-METHYLTRANSFERASE-RELATED"/>
    <property type="match status" value="1"/>
</dbReference>
<evidence type="ECO:0000259" key="1">
    <source>
        <dbReference type="Pfam" id="PF08241"/>
    </source>
</evidence>
<dbReference type="CDD" id="cd02440">
    <property type="entry name" value="AdoMet_MTases"/>
    <property type="match status" value="1"/>
</dbReference>